<dbReference type="EMBL" id="HBGW01091977">
    <property type="protein sequence ID" value="CAD9640521.1"/>
    <property type="molecule type" value="Transcribed_RNA"/>
</dbReference>
<keyword evidence="3 8" id="KW-0812">Transmembrane</keyword>
<dbReference type="GO" id="GO:0016887">
    <property type="term" value="F:ATP hydrolysis activity"/>
    <property type="evidence" value="ECO:0007669"/>
    <property type="project" value="InterPro"/>
</dbReference>
<sequence length="810" mass="85693">MPEDAVSCSAPKANTPGVWAVNASNGETLEGYYFAPDEDYPVPGKCAPCAGLAGTGKVCGGVVGSSPNFQLVDCPGGQTCPSASTARECPSGYYCRKGFTDPMACSWSQSCPAGADERAPGAGAGIMAAVILLLTLAMWLVFTRIKNKTNQRATLRVELSAEAESGDRAGAAGGAAAVGAAGAAEGGDASIAIDFHGLSMTLKSTGQPVLEGVSGSFPAGALAAVMGPSGGGKTTFMNALCGRADYGHVTGDIFINGHPGGVGDFPSLVGFVPQDDILFSDLTVFEALYFNALLRLPLAMRHKAKVAVVRQVLDTLEVGHIQHAVIGDEARRGISGGQKKRVSIGLELTAAPRVLFMDEPTSGLDGAAALQLARCIRKLGAAGITVVCVIHQPRFAVFNAFTHLLLLGKGGRTVYCGETGNMRPYLEGIGFRYSEGENVADWMIDVVSGESARYDGDRVDDTFAVPEGLFARWAGRAATGQPELSGEGGKPADRVTPGFRQQFVIMFRRCGVQFRLAKLMGMMAMFAFLGVMGGLLGGLEAITQFFGKNIGAAHNASGALFVMVSAFPGYTLLAPEQLPFRRERSAGVSMPAYFLAKQCFNILDIVIPTLVYVVCAWLLSFPDLPFGDMLLIYVGLSVYCTGIGVLIGALFSGNVGLLLTVIAPAELFNFFSGILIPLRDFPAPLFWLAHLGPGLWFMEAVTVCTFREWPAAMQADPAVRKLNLDDTGFAGRFDAGWGAPAYFGIFCLLGCAFRLEAAVLMHHLPKVPQYRSQVQRAWARVTGSAHRFHASKEEEVEHKRSVDAIASVAV</sequence>
<dbReference type="FunFam" id="3.40.50.300:FF:000367">
    <property type="entry name" value="ABC transporter G family member 24"/>
    <property type="match status" value="1"/>
</dbReference>
<dbReference type="SMART" id="SM00382">
    <property type="entry name" value="AAA"/>
    <property type="match status" value="1"/>
</dbReference>
<proteinExistence type="predicted"/>
<dbReference type="PROSITE" id="PS50893">
    <property type="entry name" value="ABC_TRANSPORTER_2"/>
    <property type="match status" value="1"/>
</dbReference>
<comment type="subcellular location">
    <subcellularLocation>
        <location evidence="1">Membrane</location>
        <topology evidence="1">Multi-pass membrane protein</topology>
    </subcellularLocation>
</comment>
<accession>A0A6U8X0Z0</accession>
<dbReference type="SUPFAM" id="SSF52540">
    <property type="entry name" value="P-loop containing nucleoside triphosphate hydrolases"/>
    <property type="match status" value="1"/>
</dbReference>
<dbReference type="InterPro" id="IPR003593">
    <property type="entry name" value="AAA+_ATPase"/>
</dbReference>
<evidence type="ECO:0000313" key="10">
    <source>
        <dbReference type="EMBL" id="CAD9640521.1"/>
    </source>
</evidence>
<evidence type="ECO:0000256" key="3">
    <source>
        <dbReference type="ARBA" id="ARBA00022692"/>
    </source>
</evidence>
<evidence type="ECO:0000256" key="7">
    <source>
        <dbReference type="ARBA" id="ARBA00023136"/>
    </source>
</evidence>
<reference evidence="10" key="1">
    <citation type="submission" date="2021-01" db="EMBL/GenBank/DDBJ databases">
        <authorList>
            <person name="Corre E."/>
            <person name="Pelletier E."/>
            <person name="Niang G."/>
            <person name="Scheremetjew M."/>
            <person name="Finn R."/>
            <person name="Kale V."/>
            <person name="Holt S."/>
            <person name="Cochrane G."/>
            <person name="Meng A."/>
            <person name="Brown T."/>
            <person name="Cohen L."/>
        </authorList>
    </citation>
    <scope>NUCLEOTIDE SEQUENCE</scope>
    <source>
        <strain evidence="10">RCC3387</strain>
    </source>
</reference>
<evidence type="ECO:0000256" key="2">
    <source>
        <dbReference type="ARBA" id="ARBA00022448"/>
    </source>
</evidence>
<feature type="transmembrane region" description="Helical" evidence="8">
    <location>
        <begin position="741"/>
        <end position="761"/>
    </location>
</feature>
<feature type="transmembrane region" description="Helical" evidence="8">
    <location>
        <begin position="658"/>
        <end position="678"/>
    </location>
</feature>
<dbReference type="PANTHER" id="PTHR48041:SF91">
    <property type="entry name" value="ABC TRANSPORTER G FAMILY MEMBER 28"/>
    <property type="match status" value="1"/>
</dbReference>
<name>A0A6U8X0Z0_9DINO</name>
<evidence type="ECO:0000259" key="9">
    <source>
        <dbReference type="PROSITE" id="PS50893"/>
    </source>
</evidence>
<organism evidence="10">
    <name type="scientific">Zooxanthella nutricula</name>
    <dbReference type="NCBI Taxonomy" id="1333877"/>
    <lineage>
        <taxon>Eukaryota</taxon>
        <taxon>Sar</taxon>
        <taxon>Alveolata</taxon>
        <taxon>Dinophyceae</taxon>
        <taxon>Peridiniales</taxon>
        <taxon>Peridiniales incertae sedis</taxon>
        <taxon>Zooxanthella</taxon>
    </lineage>
</organism>
<dbReference type="CDD" id="cd03213">
    <property type="entry name" value="ABCG_EPDR"/>
    <property type="match status" value="1"/>
</dbReference>
<keyword evidence="6 8" id="KW-1133">Transmembrane helix</keyword>
<dbReference type="InterPro" id="IPR043926">
    <property type="entry name" value="ABCG_dom"/>
</dbReference>
<evidence type="ECO:0000256" key="8">
    <source>
        <dbReference type="SAM" id="Phobius"/>
    </source>
</evidence>
<evidence type="ECO:0000256" key="1">
    <source>
        <dbReference type="ARBA" id="ARBA00004141"/>
    </source>
</evidence>
<keyword evidence="7 8" id="KW-0472">Membrane</keyword>
<gene>
    <name evidence="10" type="ORF">BRAN1462_LOCUS58343</name>
</gene>
<dbReference type="AlphaFoldDB" id="A0A6U8X0Z0"/>
<feature type="transmembrane region" description="Helical" evidence="8">
    <location>
        <begin position="516"/>
        <end position="536"/>
    </location>
</feature>
<dbReference type="InterPro" id="IPR017871">
    <property type="entry name" value="ABC_transporter-like_CS"/>
</dbReference>
<feature type="transmembrane region" description="Helical" evidence="8">
    <location>
        <begin position="121"/>
        <end position="142"/>
    </location>
</feature>
<keyword evidence="4" id="KW-0547">Nucleotide-binding</keyword>
<evidence type="ECO:0000256" key="4">
    <source>
        <dbReference type="ARBA" id="ARBA00022741"/>
    </source>
</evidence>
<dbReference type="Gene3D" id="3.40.50.300">
    <property type="entry name" value="P-loop containing nucleotide triphosphate hydrolases"/>
    <property type="match status" value="1"/>
</dbReference>
<dbReference type="GO" id="GO:0005524">
    <property type="term" value="F:ATP binding"/>
    <property type="evidence" value="ECO:0007669"/>
    <property type="project" value="UniProtKB-KW"/>
</dbReference>
<dbReference type="GO" id="GO:0016020">
    <property type="term" value="C:membrane"/>
    <property type="evidence" value="ECO:0007669"/>
    <property type="project" value="UniProtKB-SubCell"/>
</dbReference>
<feature type="transmembrane region" description="Helical" evidence="8">
    <location>
        <begin position="631"/>
        <end position="651"/>
    </location>
</feature>
<keyword evidence="2" id="KW-0813">Transport</keyword>
<feature type="domain" description="ABC transporter" evidence="9">
    <location>
        <begin position="193"/>
        <end position="434"/>
    </location>
</feature>
<dbReference type="GO" id="GO:0140359">
    <property type="term" value="F:ABC-type transporter activity"/>
    <property type="evidence" value="ECO:0007669"/>
    <property type="project" value="InterPro"/>
</dbReference>
<protein>
    <recommendedName>
        <fullName evidence="9">ABC transporter domain-containing protein</fullName>
    </recommendedName>
</protein>
<evidence type="ECO:0000256" key="6">
    <source>
        <dbReference type="ARBA" id="ARBA00022989"/>
    </source>
</evidence>
<dbReference type="Pfam" id="PF00005">
    <property type="entry name" value="ABC_tran"/>
    <property type="match status" value="1"/>
</dbReference>
<dbReference type="InterPro" id="IPR003439">
    <property type="entry name" value="ABC_transporter-like_ATP-bd"/>
</dbReference>
<dbReference type="PROSITE" id="PS00211">
    <property type="entry name" value="ABC_TRANSPORTER_1"/>
    <property type="match status" value="1"/>
</dbReference>
<dbReference type="InterPro" id="IPR050352">
    <property type="entry name" value="ABCG_transporters"/>
</dbReference>
<feature type="transmembrane region" description="Helical" evidence="8">
    <location>
        <begin position="594"/>
        <end position="619"/>
    </location>
</feature>
<dbReference type="Pfam" id="PF19055">
    <property type="entry name" value="ABC2_membrane_7"/>
    <property type="match status" value="2"/>
</dbReference>
<feature type="transmembrane region" description="Helical" evidence="8">
    <location>
        <begin position="556"/>
        <end position="573"/>
    </location>
</feature>
<keyword evidence="5" id="KW-0067">ATP-binding</keyword>
<dbReference type="PANTHER" id="PTHR48041">
    <property type="entry name" value="ABC TRANSPORTER G FAMILY MEMBER 28"/>
    <property type="match status" value="1"/>
</dbReference>
<evidence type="ECO:0000256" key="5">
    <source>
        <dbReference type="ARBA" id="ARBA00022840"/>
    </source>
</evidence>
<dbReference type="InterPro" id="IPR027417">
    <property type="entry name" value="P-loop_NTPase"/>
</dbReference>